<dbReference type="InterPro" id="IPR002695">
    <property type="entry name" value="PurH-like"/>
</dbReference>
<dbReference type="PANTHER" id="PTHR11692">
    <property type="entry name" value="BIFUNCTIONAL PURINE BIOSYNTHESIS PROTEIN PURH"/>
    <property type="match status" value="1"/>
</dbReference>
<dbReference type="GO" id="GO:0005829">
    <property type="term" value="C:cytosol"/>
    <property type="evidence" value="ECO:0007669"/>
    <property type="project" value="TreeGrafter"/>
</dbReference>
<dbReference type="Gene3D" id="3.40.140.20">
    <property type="match status" value="1"/>
</dbReference>
<dbReference type="GO" id="GO:0004643">
    <property type="term" value="F:phosphoribosylaminoimidazolecarboxamide formyltransferase activity"/>
    <property type="evidence" value="ECO:0007669"/>
    <property type="project" value="InterPro"/>
</dbReference>
<dbReference type="Proteomes" id="UP000579605">
    <property type="component" value="Unassembled WGS sequence"/>
</dbReference>
<dbReference type="InterPro" id="IPR016193">
    <property type="entry name" value="Cytidine_deaminase-like"/>
</dbReference>
<dbReference type="GO" id="GO:0006189">
    <property type="term" value="P:'de novo' IMP biosynthetic process"/>
    <property type="evidence" value="ECO:0007669"/>
    <property type="project" value="TreeGrafter"/>
</dbReference>
<proteinExistence type="predicted"/>
<protein>
    <submittedName>
        <fullName evidence="1">AICAR transformylase/IMP cyclohydrolase PurH</fullName>
    </submittedName>
</protein>
<sequence>MVNFRDNVDEAARHGVRWFAEPGGSIRDDEVARACHEHGISLVRTGVRLFRH</sequence>
<dbReference type="SUPFAM" id="SSF53927">
    <property type="entry name" value="Cytidine deaminase-like"/>
    <property type="match status" value="1"/>
</dbReference>
<gene>
    <name evidence="1" type="ORF">F4554_000225</name>
</gene>
<accession>A0A852Z2D4</accession>
<evidence type="ECO:0000313" key="1">
    <source>
        <dbReference type="EMBL" id="NYH87587.1"/>
    </source>
</evidence>
<reference evidence="1 2" key="1">
    <citation type="submission" date="2020-07" db="EMBL/GenBank/DDBJ databases">
        <title>Sequencing the genomes of 1000 actinobacteria strains.</title>
        <authorList>
            <person name="Klenk H.-P."/>
        </authorList>
    </citation>
    <scope>NUCLEOTIDE SEQUENCE [LARGE SCALE GENOMIC DNA]</scope>
    <source>
        <strain evidence="1 2">DSM 18448</strain>
    </source>
</reference>
<organism evidence="1 2">
    <name type="scientific">Actinopolymorpha rutila</name>
    <dbReference type="NCBI Taxonomy" id="446787"/>
    <lineage>
        <taxon>Bacteria</taxon>
        <taxon>Bacillati</taxon>
        <taxon>Actinomycetota</taxon>
        <taxon>Actinomycetes</taxon>
        <taxon>Propionibacteriales</taxon>
        <taxon>Actinopolymorphaceae</taxon>
        <taxon>Actinopolymorpha</taxon>
    </lineage>
</organism>
<dbReference type="InterPro" id="IPR024051">
    <property type="entry name" value="AICAR_Tfase_dup_dom_sf"/>
</dbReference>
<keyword evidence="1" id="KW-0378">Hydrolase</keyword>
<dbReference type="EMBL" id="JACBZH010000001">
    <property type="protein sequence ID" value="NYH87587.1"/>
    <property type="molecule type" value="Genomic_DNA"/>
</dbReference>
<keyword evidence="2" id="KW-1185">Reference proteome</keyword>
<dbReference type="AlphaFoldDB" id="A0A852Z2D4"/>
<comment type="caution">
    <text evidence="1">The sequence shown here is derived from an EMBL/GenBank/DDBJ whole genome shotgun (WGS) entry which is preliminary data.</text>
</comment>
<dbReference type="PANTHER" id="PTHR11692:SF0">
    <property type="entry name" value="BIFUNCTIONAL PURINE BIOSYNTHESIS PROTEIN ATIC"/>
    <property type="match status" value="1"/>
</dbReference>
<dbReference type="RefSeq" id="WP_238341175.1">
    <property type="nucleotide sequence ID" value="NZ_BAAARR010000012.1"/>
</dbReference>
<evidence type="ECO:0000313" key="2">
    <source>
        <dbReference type="Proteomes" id="UP000579605"/>
    </source>
</evidence>
<dbReference type="GO" id="GO:0003937">
    <property type="term" value="F:IMP cyclohydrolase activity"/>
    <property type="evidence" value="ECO:0007669"/>
    <property type="project" value="InterPro"/>
</dbReference>
<name>A0A852Z2D4_9ACTN</name>